<comment type="caution">
    <text evidence="12">The sequence shown here is derived from an EMBL/GenBank/DDBJ whole genome shotgun (WGS) entry which is preliminary data.</text>
</comment>
<evidence type="ECO:0000256" key="5">
    <source>
        <dbReference type="ARBA" id="ARBA00022806"/>
    </source>
</evidence>
<keyword evidence="7" id="KW-0067">ATP-binding</keyword>
<keyword evidence="5 12" id="KW-0347">Helicase</keyword>
<proteinExistence type="predicted"/>
<keyword evidence="2" id="KW-0547">Nucleotide-binding</keyword>
<feature type="region of interest" description="Disordered" evidence="10">
    <location>
        <begin position="438"/>
        <end position="458"/>
    </location>
</feature>
<dbReference type="GO" id="GO:0004527">
    <property type="term" value="F:exonuclease activity"/>
    <property type="evidence" value="ECO:0007669"/>
    <property type="project" value="UniProtKB-KW"/>
</dbReference>
<keyword evidence="3" id="KW-0227">DNA damage</keyword>
<evidence type="ECO:0000256" key="2">
    <source>
        <dbReference type="ARBA" id="ARBA00022741"/>
    </source>
</evidence>
<dbReference type="InterPro" id="IPR038726">
    <property type="entry name" value="PDDEXK_AddAB-type"/>
</dbReference>
<evidence type="ECO:0000256" key="4">
    <source>
        <dbReference type="ARBA" id="ARBA00022801"/>
    </source>
</evidence>
<dbReference type="GO" id="GO:0003677">
    <property type="term" value="F:DNA binding"/>
    <property type="evidence" value="ECO:0007669"/>
    <property type="project" value="UniProtKB-KW"/>
</dbReference>
<dbReference type="GO" id="GO:0005524">
    <property type="term" value="F:ATP binding"/>
    <property type="evidence" value="ECO:0007669"/>
    <property type="project" value="UniProtKB-KW"/>
</dbReference>
<dbReference type="Gene3D" id="3.90.320.10">
    <property type="match status" value="1"/>
</dbReference>
<dbReference type="GO" id="GO:0000725">
    <property type="term" value="P:recombinational repair"/>
    <property type="evidence" value="ECO:0007669"/>
    <property type="project" value="TreeGrafter"/>
</dbReference>
<dbReference type="SUPFAM" id="SSF52540">
    <property type="entry name" value="P-loop containing nucleoside triphosphate hydrolases"/>
    <property type="match status" value="1"/>
</dbReference>
<name>A0A7K1J592_9BIFI</name>
<evidence type="ECO:0000256" key="6">
    <source>
        <dbReference type="ARBA" id="ARBA00022839"/>
    </source>
</evidence>
<dbReference type="GO" id="GO:0043138">
    <property type="term" value="F:3'-5' DNA helicase activity"/>
    <property type="evidence" value="ECO:0007669"/>
    <property type="project" value="TreeGrafter"/>
</dbReference>
<keyword evidence="4" id="KW-0378">Hydrolase</keyword>
<organism evidence="12 13">
    <name type="scientific">Bifidobacterium canis</name>
    <dbReference type="NCBI Taxonomy" id="2610880"/>
    <lineage>
        <taxon>Bacteria</taxon>
        <taxon>Bacillati</taxon>
        <taxon>Actinomycetota</taxon>
        <taxon>Actinomycetes</taxon>
        <taxon>Bifidobacteriales</taxon>
        <taxon>Bifidobacteriaceae</taxon>
        <taxon>Bifidobacterium</taxon>
    </lineage>
</organism>
<dbReference type="InterPro" id="IPR014017">
    <property type="entry name" value="DNA_helicase_UvrD-like_C"/>
</dbReference>
<dbReference type="PROSITE" id="PS51217">
    <property type="entry name" value="UVRD_HELICASE_CTER"/>
    <property type="match status" value="1"/>
</dbReference>
<dbReference type="InterPro" id="IPR027417">
    <property type="entry name" value="P-loop_NTPase"/>
</dbReference>
<dbReference type="EMBL" id="WNLP01000005">
    <property type="protein sequence ID" value="MUH59828.1"/>
    <property type="molecule type" value="Genomic_DNA"/>
</dbReference>
<keyword evidence="1" id="KW-0540">Nuclease</keyword>
<evidence type="ECO:0000256" key="7">
    <source>
        <dbReference type="ARBA" id="ARBA00022840"/>
    </source>
</evidence>
<protein>
    <submittedName>
        <fullName evidence="12">ATP-dependent DNA helicase</fullName>
    </submittedName>
</protein>
<evidence type="ECO:0000259" key="11">
    <source>
        <dbReference type="PROSITE" id="PS51217"/>
    </source>
</evidence>
<evidence type="ECO:0000256" key="8">
    <source>
        <dbReference type="ARBA" id="ARBA00023125"/>
    </source>
</evidence>
<dbReference type="Proteomes" id="UP000487882">
    <property type="component" value="Unassembled WGS sequence"/>
</dbReference>
<evidence type="ECO:0000313" key="12">
    <source>
        <dbReference type="EMBL" id="MUH59828.1"/>
    </source>
</evidence>
<evidence type="ECO:0000256" key="1">
    <source>
        <dbReference type="ARBA" id="ARBA00022722"/>
    </source>
</evidence>
<keyword evidence="8" id="KW-0238">DNA-binding</keyword>
<evidence type="ECO:0000256" key="9">
    <source>
        <dbReference type="ARBA" id="ARBA00023204"/>
    </source>
</evidence>
<evidence type="ECO:0000313" key="13">
    <source>
        <dbReference type="Proteomes" id="UP000487882"/>
    </source>
</evidence>
<keyword evidence="13" id="KW-1185">Reference proteome</keyword>
<evidence type="ECO:0000256" key="3">
    <source>
        <dbReference type="ARBA" id="ARBA00022763"/>
    </source>
</evidence>
<dbReference type="AlphaFoldDB" id="A0A7K1J592"/>
<dbReference type="PANTHER" id="PTHR11070:SF2">
    <property type="entry name" value="ATP-DEPENDENT DNA HELICASE SRS2"/>
    <property type="match status" value="1"/>
</dbReference>
<reference evidence="12 13" key="1">
    <citation type="submission" date="2019-09" db="EMBL/GenBank/DDBJ databases">
        <title>Bifidobacterium canis sp. nov., isolated from the digestive tract of German Shepherd dog puppy.</title>
        <authorList>
            <person name="Bunesova V."/>
        </authorList>
    </citation>
    <scope>NUCLEOTIDE SEQUENCE [LARGE SCALE GENOMIC DNA]</scope>
    <source>
        <strain evidence="12 13">GSD1FS</strain>
    </source>
</reference>
<sequence>MSITRTRRNSRIVLQAANNLTKVLRRIEKRSSSANAREVRVEELRNIEGGVDEGTLGVLGFQTRGQEIDAVCRFVKHSVERYGAHDAAGRQDPHVAVLFRGKTAMAAYEDALKQVELANGRYLRVQTVGLSALLDRPEIQDTLSLLRVVSDHRDSESLLRLLATPRYALGAADLKRLSDRANALNAEYRFRALVEAGLADENTPVKERVPLIRKYAQNAPNMVYLIDMLLRDDVEDQLQQAHLSEEGLLGVRQAVTAMHQVQDAMYQPIAQVIRTAVEALNLDVDMLLAGSLADARSVPQDVAHAPIDALLETVNTYVSEIAQQQHPTLRGYLAYIGGASSKDMPEVSMDMSDEPADVILMTVHQSKGLEWDAVAVVGVEERDFPSNQGDYLSISTGEAQGSTSDWEPPLYRESAHSWLEQPQAVPVPIRVDANILPKFPNWQPTDNPDSDETSQPSTPIAALQGIDDVLGLEDEAFGQIREELRNFGIESMDPGERKDWALSQREERGRALHADERRLMYVALTRAKHDALVTYSRRPTLSRITPETGWPKNASNFWVELNDALCTLPVKSSDAESESSEEFSQRIILQSFDNQPSQHQENAAVDTDAALSLRARGEKTPEGVIIGEHADEFKANIVDAAWNEPVEEISGTADLPWPGKLSDDVRSALNKGVSNVLKRLTASGDTAEPRHEAPRAAQSSLLQRARLLVAENETLIREDMTPQQIEAAVRKRGQRLLDANARLTTTGLQRNASKGENATEFALEIIRPVPQISSVEAQAGTRFHEWAQRYLQAERDPESTVSRTAMAQRVREQASKEAEHDGKPSNLTVWQQRFLESAWPNREPAAVEQAVSTFVTGIGKRVDAKLDAVFYGGIDPADGNIAYTVIDWKTGARPHNAKQRADKLAQLDMYRYFWSKQTGVPMERIDAALFYVSEPEPQQALIVAPRKTEREIIDEMRRGVPESSDND</sequence>
<dbReference type="Pfam" id="PF12705">
    <property type="entry name" value="PDDEXK_1"/>
    <property type="match status" value="1"/>
</dbReference>
<keyword evidence="6" id="KW-0269">Exonuclease</keyword>
<gene>
    <name evidence="12" type="ORF">GSD1FS_1171</name>
</gene>
<dbReference type="Gene3D" id="3.40.50.300">
    <property type="entry name" value="P-loop containing nucleotide triphosphate hydrolases"/>
    <property type="match status" value="2"/>
</dbReference>
<dbReference type="RefSeq" id="WP_246165888.1">
    <property type="nucleotide sequence ID" value="NZ_WNLP01000005.1"/>
</dbReference>
<feature type="compositionally biased region" description="Basic and acidic residues" evidence="10">
    <location>
        <begin position="809"/>
        <end position="823"/>
    </location>
</feature>
<feature type="region of interest" description="Disordered" evidence="10">
    <location>
        <begin position="794"/>
        <end position="823"/>
    </location>
</feature>
<dbReference type="PANTHER" id="PTHR11070">
    <property type="entry name" value="UVRD / RECB / PCRA DNA HELICASE FAMILY MEMBER"/>
    <property type="match status" value="1"/>
</dbReference>
<evidence type="ECO:0000256" key="10">
    <source>
        <dbReference type="SAM" id="MobiDB-lite"/>
    </source>
</evidence>
<feature type="compositionally biased region" description="Polar residues" evidence="10">
    <location>
        <begin position="442"/>
        <end position="458"/>
    </location>
</feature>
<dbReference type="Pfam" id="PF13361">
    <property type="entry name" value="UvrD_C"/>
    <property type="match status" value="1"/>
</dbReference>
<dbReference type="InterPro" id="IPR000212">
    <property type="entry name" value="DNA_helicase_UvrD/REP"/>
</dbReference>
<keyword evidence="9" id="KW-0234">DNA repair</keyword>
<feature type="domain" description="UvrD-like helicase C-terminal" evidence="11">
    <location>
        <begin position="10"/>
        <end position="368"/>
    </location>
</feature>
<dbReference type="InterPro" id="IPR011604">
    <property type="entry name" value="PDDEXK-like_dom_sf"/>
</dbReference>
<dbReference type="Gene3D" id="1.10.486.10">
    <property type="entry name" value="PCRA, domain 4"/>
    <property type="match status" value="1"/>
</dbReference>
<accession>A0A7K1J592</accession>